<dbReference type="OrthoDB" id="1080808at2"/>
<protein>
    <recommendedName>
        <fullName evidence="4">Conjugal transfer protein TraO</fullName>
    </recommendedName>
</protein>
<comment type="caution">
    <text evidence="2">The sequence shown here is derived from an EMBL/GenBank/DDBJ whole genome shotgun (WGS) entry which is preliminary data.</text>
</comment>
<evidence type="ECO:0000313" key="2">
    <source>
        <dbReference type="EMBL" id="KOO68186.1"/>
    </source>
</evidence>
<evidence type="ECO:0000313" key="3">
    <source>
        <dbReference type="Proteomes" id="UP000036951"/>
    </source>
</evidence>
<dbReference type="EMBL" id="LFQU01000017">
    <property type="protein sequence ID" value="KOO68186.1"/>
    <property type="molecule type" value="Genomic_DNA"/>
</dbReference>
<organism evidence="2 3">
    <name type="scientific">Xylanibacter rarus</name>
    <dbReference type="NCBI Taxonomy" id="1676614"/>
    <lineage>
        <taxon>Bacteria</taxon>
        <taxon>Pseudomonadati</taxon>
        <taxon>Bacteroidota</taxon>
        <taxon>Bacteroidia</taxon>
        <taxon>Bacteroidales</taxon>
        <taxon>Prevotellaceae</taxon>
        <taxon>Xylanibacter</taxon>
    </lineage>
</organism>
<reference evidence="2 3" key="1">
    <citation type="submission" date="2015-06" db="EMBL/GenBank/DDBJ databases">
        <title>Prevotella sp. 109, sp. nov., a novel member of the family Prevotellaceae isolated from human faeces.</title>
        <authorList>
            <person name="Shkoporov A.N."/>
            <person name="Chaplin A.V."/>
            <person name="Kafarskaia L.I."/>
            <person name="Efimov B.A."/>
        </authorList>
    </citation>
    <scope>NUCLEOTIDE SEQUENCE [LARGE SCALE GENOMIC DNA]</scope>
    <source>
        <strain evidence="2 3">109</strain>
    </source>
</reference>
<dbReference type="AlphaFoldDB" id="A0A8E1QYR1"/>
<dbReference type="Proteomes" id="UP000036951">
    <property type="component" value="Unassembled WGS sequence"/>
</dbReference>
<feature type="chain" id="PRO_5034878419" description="Conjugal transfer protein TraO" evidence="1">
    <location>
        <begin position="20"/>
        <end position="169"/>
    </location>
</feature>
<proteinExistence type="predicted"/>
<feature type="signal peptide" evidence="1">
    <location>
        <begin position="1"/>
        <end position="19"/>
    </location>
</feature>
<accession>A0A8E1QYR1</accession>
<dbReference type="RefSeq" id="WP_053398617.1">
    <property type="nucleotide sequence ID" value="NZ_LFQU01000017.1"/>
</dbReference>
<sequence>MKKIIMLFMLLAVMTSAGAQNASNAEKFFDRLLVDFEVGGGTKCNGVTLLSPSVNLGYKLLPRMSLFLHTETLYGHYDELKSYARTQVYGGGAGYTLYEADAVALEVRGTVAAGLSSEWKNVIYDAALMMKLGRGKIHMNVGVGFRHISSRTAGVDNYNGANFILGFGI</sequence>
<name>A0A8E1QYR1_9BACT</name>
<evidence type="ECO:0000256" key="1">
    <source>
        <dbReference type="SAM" id="SignalP"/>
    </source>
</evidence>
<keyword evidence="1" id="KW-0732">Signal</keyword>
<gene>
    <name evidence="2" type="ORF">ACU52_09355</name>
</gene>
<evidence type="ECO:0008006" key="4">
    <source>
        <dbReference type="Google" id="ProtNLM"/>
    </source>
</evidence>
<keyword evidence="3" id="KW-1185">Reference proteome</keyword>